<evidence type="ECO:0000313" key="7">
    <source>
        <dbReference type="EMBL" id="RUO39140.1"/>
    </source>
</evidence>
<gene>
    <name evidence="7" type="ORF">CWE22_10290</name>
</gene>
<comment type="similarity">
    <text evidence="1">Belongs to the CFA/CMAS family.</text>
</comment>
<dbReference type="Pfam" id="PF02353">
    <property type="entry name" value="CMAS"/>
    <property type="match status" value="1"/>
</dbReference>
<keyword evidence="3" id="KW-0808">Transferase</keyword>
<dbReference type="SUPFAM" id="SSF53335">
    <property type="entry name" value="S-adenosyl-L-methionine-dependent methyltransferases"/>
    <property type="match status" value="1"/>
</dbReference>
<protein>
    <submittedName>
        <fullName evidence="7">Cyclopropane-fatty-acyl-phospholipid synthase</fullName>
    </submittedName>
</protein>
<dbReference type="GO" id="GO:0032259">
    <property type="term" value="P:methylation"/>
    <property type="evidence" value="ECO:0007669"/>
    <property type="project" value="UniProtKB-KW"/>
</dbReference>
<evidence type="ECO:0000256" key="6">
    <source>
        <dbReference type="PIRSR" id="PIRSR003085-1"/>
    </source>
</evidence>
<evidence type="ECO:0000256" key="1">
    <source>
        <dbReference type="ARBA" id="ARBA00010815"/>
    </source>
</evidence>
<evidence type="ECO:0000256" key="4">
    <source>
        <dbReference type="ARBA" id="ARBA00022691"/>
    </source>
</evidence>
<evidence type="ECO:0000313" key="8">
    <source>
        <dbReference type="Proteomes" id="UP000287766"/>
    </source>
</evidence>
<evidence type="ECO:0000256" key="2">
    <source>
        <dbReference type="ARBA" id="ARBA00022603"/>
    </source>
</evidence>
<keyword evidence="5" id="KW-0443">Lipid metabolism</keyword>
<organism evidence="7 8">
    <name type="scientific">Pseudidiomarina aestuarii</name>
    <dbReference type="NCBI Taxonomy" id="624146"/>
    <lineage>
        <taxon>Bacteria</taxon>
        <taxon>Pseudomonadati</taxon>
        <taxon>Pseudomonadota</taxon>
        <taxon>Gammaproteobacteria</taxon>
        <taxon>Alteromonadales</taxon>
        <taxon>Idiomarinaceae</taxon>
        <taxon>Pseudidiomarina</taxon>
    </lineage>
</organism>
<feature type="active site" evidence="6">
    <location>
        <position position="341"/>
    </location>
</feature>
<evidence type="ECO:0000256" key="5">
    <source>
        <dbReference type="ARBA" id="ARBA00023098"/>
    </source>
</evidence>
<dbReference type="NCBIfam" id="NF008686">
    <property type="entry name" value="PRK11705.1"/>
    <property type="match status" value="1"/>
</dbReference>
<dbReference type="RefSeq" id="WP_169931407.1">
    <property type="nucleotide sequence ID" value="NZ_PIPR01000003.1"/>
</dbReference>
<comment type="caution">
    <text evidence="7">The sequence shown here is derived from an EMBL/GenBank/DDBJ whole genome shotgun (WGS) entry which is preliminary data.</text>
</comment>
<dbReference type="AlphaFoldDB" id="A0A7Z6ZSD1"/>
<dbReference type="PANTHER" id="PTHR43667">
    <property type="entry name" value="CYCLOPROPANE-FATTY-ACYL-PHOSPHOLIPID SYNTHASE"/>
    <property type="match status" value="1"/>
</dbReference>
<dbReference type="GO" id="GO:0008168">
    <property type="term" value="F:methyltransferase activity"/>
    <property type="evidence" value="ECO:0007669"/>
    <property type="project" value="UniProtKB-KW"/>
</dbReference>
<dbReference type="InterPro" id="IPR003333">
    <property type="entry name" value="CMAS"/>
</dbReference>
<sequence>MTNSRTFVTELLEQADIAINGSRPWDLQVHDESMFTDILARGNLGLGESYMAGAWDCTQLDELFHRLIRAKLHEQIRPSRLLWHHLKSRLFNLQSKSRAFEVGQRHYDIGNPLYQAMLDSRMVYTCGYWHHAHSLEQAQEHKLELVCQKLQLQPGMRVLDIGCGWGSFMQYAAERYGVECVGITVSKEQTELGRQRCQGLPIEFRLQDYRELNESFDAIVSLGMFEHVGQRNYRTYMQAAKRCLAPNGLFLMHTIGRNRDRKGTDPWITKYIFPNGELPCLAHIDEASRDLFCAEDIHNFGADYDPTLMAWYHNFAQHEDEIRADKGDTFVRMWRYYLLSCAGAFRARDLQVWQWVFSHHGVSGGYQRPVLSSDAADAQAL</sequence>
<dbReference type="PIRSF" id="PIRSF003085">
    <property type="entry name" value="CMAS"/>
    <property type="match status" value="1"/>
</dbReference>
<evidence type="ECO:0000256" key="3">
    <source>
        <dbReference type="ARBA" id="ARBA00022679"/>
    </source>
</evidence>
<proteinExistence type="inferred from homology"/>
<dbReference type="PANTHER" id="PTHR43667:SF1">
    <property type="entry name" value="CYCLOPROPANE-FATTY-ACYL-PHOSPHOLIPID SYNTHASE"/>
    <property type="match status" value="1"/>
</dbReference>
<dbReference type="InterPro" id="IPR050723">
    <property type="entry name" value="CFA/CMAS"/>
</dbReference>
<dbReference type="InterPro" id="IPR029063">
    <property type="entry name" value="SAM-dependent_MTases_sf"/>
</dbReference>
<accession>A0A7Z6ZSD1</accession>
<keyword evidence="2" id="KW-0489">Methyltransferase</keyword>
<dbReference type="GO" id="GO:0008610">
    <property type="term" value="P:lipid biosynthetic process"/>
    <property type="evidence" value="ECO:0007669"/>
    <property type="project" value="InterPro"/>
</dbReference>
<reference evidence="8" key="1">
    <citation type="journal article" date="2018" name="Front. Microbiol.">
        <title>Genome-Based Analysis Reveals the Taxonomy and Diversity of the Family Idiomarinaceae.</title>
        <authorList>
            <person name="Liu Y."/>
            <person name="Lai Q."/>
            <person name="Shao Z."/>
        </authorList>
    </citation>
    <scope>NUCLEOTIDE SEQUENCE [LARGE SCALE GENOMIC DNA]</scope>
    <source>
        <strain evidence="8">KYW314</strain>
    </source>
</reference>
<dbReference type="Gene3D" id="3.40.50.150">
    <property type="entry name" value="Vaccinia Virus protein VP39"/>
    <property type="match status" value="1"/>
</dbReference>
<dbReference type="CDD" id="cd02440">
    <property type="entry name" value="AdoMet_MTases"/>
    <property type="match status" value="1"/>
</dbReference>
<keyword evidence="4" id="KW-0949">S-adenosyl-L-methionine</keyword>
<dbReference type="Proteomes" id="UP000287766">
    <property type="component" value="Unassembled WGS sequence"/>
</dbReference>
<dbReference type="EMBL" id="PIPR01000003">
    <property type="protein sequence ID" value="RUO39140.1"/>
    <property type="molecule type" value="Genomic_DNA"/>
</dbReference>
<keyword evidence="8" id="KW-1185">Reference proteome</keyword>
<name>A0A7Z6ZSD1_9GAMM</name>